<dbReference type="Pfam" id="PF13489">
    <property type="entry name" value="Methyltransf_23"/>
    <property type="match status" value="1"/>
</dbReference>
<keyword evidence="1" id="KW-0808">Transferase</keyword>
<dbReference type="GO" id="GO:0016740">
    <property type="term" value="F:transferase activity"/>
    <property type="evidence" value="ECO:0007669"/>
    <property type="project" value="UniProtKB-KW"/>
</dbReference>
<evidence type="ECO:0000256" key="1">
    <source>
        <dbReference type="ARBA" id="ARBA00022679"/>
    </source>
</evidence>
<dbReference type="PANTHER" id="PTHR43861">
    <property type="entry name" value="TRANS-ACONITATE 2-METHYLTRANSFERASE-RELATED"/>
    <property type="match status" value="1"/>
</dbReference>
<gene>
    <name evidence="3" type="ORF">KVT40_002012</name>
</gene>
<dbReference type="AlphaFoldDB" id="A0A8K0L949"/>
<feature type="region of interest" description="Disordered" evidence="2">
    <location>
        <begin position="169"/>
        <end position="210"/>
    </location>
</feature>
<keyword evidence="4" id="KW-1185">Reference proteome</keyword>
<comment type="caution">
    <text evidence="3">The sequence shown here is derived from an EMBL/GenBank/DDBJ whole genome shotgun (WGS) entry which is preliminary data.</text>
</comment>
<dbReference type="Proteomes" id="UP000809789">
    <property type="component" value="Unassembled WGS sequence"/>
</dbReference>
<dbReference type="PANTHER" id="PTHR43861:SF3">
    <property type="entry name" value="PUTATIVE (AFU_ORTHOLOGUE AFUA_2G14390)-RELATED"/>
    <property type="match status" value="1"/>
</dbReference>
<evidence type="ECO:0000313" key="4">
    <source>
        <dbReference type="Proteomes" id="UP000809789"/>
    </source>
</evidence>
<organism evidence="3 4">
    <name type="scientific">Elsinoe batatas</name>
    <dbReference type="NCBI Taxonomy" id="2601811"/>
    <lineage>
        <taxon>Eukaryota</taxon>
        <taxon>Fungi</taxon>
        <taxon>Dikarya</taxon>
        <taxon>Ascomycota</taxon>
        <taxon>Pezizomycotina</taxon>
        <taxon>Dothideomycetes</taxon>
        <taxon>Dothideomycetidae</taxon>
        <taxon>Myriangiales</taxon>
        <taxon>Elsinoaceae</taxon>
        <taxon>Elsinoe</taxon>
    </lineage>
</organism>
<evidence type="ECO:0008006" key="5">
    <source>
        <dbReference type="Google" id="ProtNLM"/>
    </source>
</evidence>
<evidence type="ECO:0000313" key="3">
    <source>
        <dbReference type="EMBL" id="KAG8630393.1"/>
    </source>
</evidence>
<dbReference type="CDD" id="cd02440">
    <property type="entry name" value="AdoMet_MTases"/>
    <property type="match status" value="1"/>
</dbReference>
<protein>
    <recommendedName>
        <fullName evidence="5">Methyltransferase domain-containing protein</fullName>
    </recommendedName>
</protein>
<dbReference type="SUPFAM" id="SSF53335">
    <property type="entry name" value="S-adenosyl-L-methionine-dependent methyltransferases"/>
    <property type="match status" value="1"/>
</dbReference>
<sequence>MTDVAESIRKLWNKCASQYDTGDWQKELFKQAASFIQDSVNNSLLQLPPKKDGVYLLDYACGTGKVTMALKDHITSALGIDISDGMVEIYNTRMSEADVSNAHAVVGNLLSEQGLTGDIDEQARNFDIAFVGFGFHHFEDPELTIKRLSSRLKPGGILAILDWLPSNEDPQYEAEGGPGHHHHHHHGHGHGHKHGHGSAQSSEPQHTIHHDGFSQSMMDKLYSQAGLVDFGFATMEKPLVIEMCGKRVKRTGFIAKARRSI</sequence>
<dbReference type="Gene3D" id="3.40.50.150">
    <property type="entry name" value="Vaccinia Virus protein VP39"/>
    <property type="match status" value="1"/>
</dbReference>
<evidence type="ECO:0000256" key="2">
    <source>
        <dbReference type="SAM" id="MobiDB-lite"/>
    </source>
</evidence>
<feature type="compositionally biased region" description="Basic residues" evidence="2">
    <location>
        <begin position="179"/>
        <end position="196"/>
    </location>
</feature>
<accession>A0A8K0L949</accession>
<name>A0A8K0L949_9PEZI</name>
<dbReference type="EMBL" id="JAESVG020000002">
    <property type="protein sequence ID" value="KAG8630393.1"/>
    <property type="molecule type" value="Genomic_DNA"/>
</dbReference>
<dbReference type="InterPro" id="IPR029063">
    <property type="entry name" value="SAM-dependent_MTases_sf"/>
</dbReference>
<reference evidence="3" key="1">
    <citation type="submission" date="2021-07" db="EMBL/GenBank/DDBJ databases">
        <title>Elsinoe batatas strain:CRI-CJ2 Genome sequencing and assembly.</title>
        <authorList>
            <person name="Huang L."/>
        </authorList>
    </citation>
    <scope>NUCLEOTIDE SEQUENCE</scope>
    <source>
        <strain evidence="3">CRI-CJ2</strain>
    </source>
</reference>
<proteinExistence type="predicted"/>